<keyword evidence="6" id="KW-0175">Coiled coil</keyword>
<accession>A0A9J6GSC4</accession>
<dbReference type="Proteomes" id="UP000821853">
    <property type="component" value="Unassembled WGS sequence"/>
</dbReference>
<dbReference type="CDD" id="cd20814">
    <property type="entry name" value="CRIK"/>
    <property type="match status" value="1"/>
</dbReference>
<dbReference type="VEuPathDB" id="VectorBase:HLOH_056162"/>
<dbReference type="AlphaFoldDB" id="A0A9J6GSC4"/>
<dbReference type="InterPro" id="IPR011993">
    <property type="entry name" value="PH-like_dom_sf"/>
</dbReference>
<feature type="region of interest" description="Disordered" evidence="7">
    <location>
        <begin position="259"/>
        <end position="300"/>
    </location>
</feature>
<evidence type="ECO:0000256" key="5">
    <source>
        <dbReference type="ARBA" id="ARBA00048679"/>
    </source>
</evidence>
<evidence type="ECO:0000259" key="8">
    <source>
        <dbReference type="PROSITE" id="PS50081"/>
    </source>
</evidence>
<evidence type="ECO:0000256" key="4">
    <source>
        <dbReference type="ARBA" id="ARBA00047899"/>
    </source>
</evidence>
<evidence type="ECO:0000313" key="10">
    <source>
        <dbReference type="Proteomes" id="UP000821853"/>
    </source>
</evidence>
<dbReference type="GO" id="GO:0046872">
    <property type="term" value="F:metal ion binding"/>
    <property type="evidence" value="ECO:0007669"/>
    <property type="project" value="UniProtKB-KW"/>
</dbReference>
<feature type="compositionally biased region" description="Basic and acidic residues" evidence="7">
    <location>
        <begin position="265"/>
        <end position="278"/>
    </location>
</feature>
<feature type="domain" description="Phorbol-ester/DAG-type" evidence="8">
    <location>
        <begin position="305"/>
        <end position="354"/>
    </location>
</feature>
<dbReference type="PANTHER" id="PTHR22988:SF71">
    <property type="entry name" value="CITRON RHO-INTERACTING KINASE"/>
    <property type="match status" value="1"/>
</dbReference>
<protein>
    <recommendedName>
        <fullName evidence="8">Phorbol-ester/DAG-type domain-containing protein</fullName>
    </recommendedName>
</protein>
<dbReference type="GO" id="GO:0031032">
    <property type="term" value="P:actomyosin structure organization"/>
    <property type="evidence" value="ECO:0007669"/>
    <property type="project" value="TreeGrafter"/>
</dbReference>
<evidence type="ECO:0000256" key="2">
    <source>
        <dbReference type="ARBA" id="ARBA00022723"/>
    </source>
</evidence>
<dbReference type="InterPro" id="IPR050839">
    <property type="entry name" value="Rho-assoc_Ser/Thr_Kinase"/>
</dbReference>
<evidence type="ECO:0000256" key="3">
    <source>
        <dbReference type="ARBA" id="ARBA00022833"/>
    </source>
</evidence>
<name>A0A9J6GSC4_HAELO</name>
<evidence type="ECO:0000313" key="9">
    <source>
        <dbReference type="EMBL" id="KAH9377391.1"/>
    </source>
</evidence>
<dbReference type="InterPro" id="IPR002219">
    <property type="entry name" value="PKC_DAG/PE"/>
</dbReference>
<evidence type="ECO:0000256" key="1">
    <source>
        <dbReference type="ARBA" id="ARBA00022553"/>
    </source>
</evidence>
<dbReference type="InterPro" id="IPR046349">
    <property type="entry name" value="C1-like_sf"/>
</dbReference>
<gene>
    <name evidence="9" type="ORF">HPB48_008601</name>
</gene>
<comment type="catalytic activity">
    <reaction evidence="4">
        <text>L-threonyl-[protein] + ATP = O-phospho-L-threonyl-[protein] + ADP + H(+)</text>
        <dbReference type="Rhea" id="RHEA:46608"/>
        <dbReference type="Rhea" id="RHEA-COMP:11060"/>
        <dbReference type="Rhea" id="RHEA-COMP:11605"/>
        <dbReference type="ChEBI" id="CHEBI:15378"/>
        <dbReference type="ChEBI" id="CHEBI:30013"/>
        <dbReference type="ChEBI" id="CHEBI:30616"/>
        <dbReference type="ChEBI" id="CHEBI:61977"/>
        <dbReference type="ChEBI" id="CHEBI:456216"/>
        <dbReference type="EC" id="2.7.11.1"/>
    </reaction>
</comment>
<dbReference type="GO" id="GO:0005737">
    <property type="term" value="C:cytoplasm"/>
    <property type="evidence" value="ECO:0007669"/>
    <property type="project" value="TreeGrafter"/>
</dbReference>
<sequence length="505" mass="54684">MEKGQYTSFVRVTQEEYSFLSSLRVQFGDCGSYARRYGKCVRSAGGHMSFEVGIIRVPRSLILASEHITTIASLRATNQKLSRDLEDSQATHRETLQYVEQMESDMEGQKSFADTEMMKLNQTIAQQSKLINFLQAKVTEVEKKKKKLFWGHGGGKESCCGNPNSQVSSLESSLSKYQSKCRQLQDALDHSRAEAMRLRQQREWGQGAGRALALALVAQAAISGEGRHSMAHASETAAVPTSPKSRTLLTALTLSPSVSGAARTDAAKAKVSSHHEDGGGEGGDSHGTSVTDGPPPSLRMHHNIPHRFQVTLCMRPTKCAACLDAVHFGRYASRCQECGAVCHPKCSTSVPSTCGGARRVRAPVLQHGGHRVLLRHGAAAATAAVYTRPPRQVRAGLCARRSGGRQSWDKCFLVLCRGTLYLLDQALDPSGGPPSSDAEGEEGEERFAEQLEAVCRDRASLSPQDGEVLVSGAVSASELAGTAKSDLPYTFKLELKPRTTCWPPK</sequence>
<dbReference type="SMART" id="SM00109">
    <property type="entry name" value="C1"/>
    <property type="match status" value="1"/>
</dbReference>
<comment type="caution">
    <text evidence="9">The sequence shown here is derived from an EMBL/GenBank/DDBJ whole genome shotgun (WGS) entry which is preliminary data.</text>
</comment>
<feature type="coiled-coil region" evidence="6">
    <location>
        <begin position="117"/>
        <end position="201"/>
    </location>
</feature>
<proteinExistence type="predicted"/>
<keyword evidence="1" id="KW-0597">Phosphoprotein</keyword>
<dbReference type="GO" id="GO:0004674">
    <property type="term" value="F:protein serine/threonine kinase activity"/>
    <property type="evidence" value="ECO:0007669"/>
    <property type="project" value="UniProtKB-EC"/>
</dbReference>
<dbReference type="Gene3D" id="2.30.29.30">
    <property type="entry name" value="Pleckstrin-homology domain (PH domain)/Phosphotyrosine-binding domain (PTB)"/>
    <property type="match status" value="1"/>
</dbReference>
<dbReference type="Pfam" id="PF00130">
    <property type="entry name" value="C1_1"/>
    <property type="match status" value="1"/>
</dbReference>
<dbReference type="GO" id="GO:0005856">
    <property type="term" value="C:cytoskeleton"/>
    <property type="evidence" value="ECO:0007669"/>
    <property type="project" value="TreeGrafter"/>
</dbReference>
<dbReference type="EMBL" id="JABSTR010000008">
    <property type="protein sequence ID" value="KAH9377391.1"/>
    <property type="molecule type" value="Genomic_DNA"/>
</dbReference>
<dbReference type="SUPFAM" id="SSF57889">
    <property type="entry name" value="Cysteine-rich domain"/>
    <property type="match status" value="1"/>
</dbReference>
<keyword evidence="3" id="KW-0862">Zinc</keyword>
<evidence type="ECO:0000256" key="6">
    <source>
        <dbReference type="SAM" id="Coils"/>
    </source>
</evidence>
<dbReference type="OrthoDB" id="6489876at2759"/>
<comment type="catalytic activity">
    <reaction evidence="5">
        <text>L-seryl-[protein] + ATP = O-phospho-L-seryl-[protein] + ADP + H(+)</text>
        <dbReference type="Rhea" id="RHEA:17989"/>
        <dbReference type="Rhea" id="RHEA-COMP:9863"/>
        <dbReference type="Rhea" id="RHEA-COMP:11604"/>
        <dbReference type="ChEBI" id="CHEBI:15378"/>
        <dbReference type="ChEBI" id="CHEBI:29999"/>
        <dbReference type="ChEBI" id="CHEBI:30616"/>
        <dbReference type="ChEBI" id="CHEBI:83421"/>
        <dbReference type="ChEBI" id="CHEBI:456216"/>
        <dbReference type="EC" id="2.7.11.1"/>
    </reaction>
</comment>
<organism evidence="9 10">
    <name type="scientific">Haemaphysalis longicornis</name>
    <name type="common">Bush tick</name>
    <dbReference type="NCBI Taxonomy" id="44386"/>
    <lineage>
        <taxon>Eukaryota</taxon>
        <taxon>Metazoa</taxon>
        <taxon>Ecdysozoa</taxon>
        <taxon>Arthropoda</taxon>
        <taxon>Chelicerata</taxon>
        <taxon>Arachnida</taxon>
        <taxon>Acari</taxon>
        <taxon>Parasitiformes</taxon>
        <taxon>Ixodida</taxon>
        <taxon>Ixodoidea</taxon>
        <taxon>Ixodidae</taxon>
        <taxon>Haemaphysalinae</taxon>
        <taxon>Haemaphysalis</taxon>
    </lineage>
</organism>
<keyword evidence="2" id="KW-0479">Metal-binding</keyword>
<dbReference type="PROSITE" id="PS50081">
    <property type="entry name" value="ZF_DAG_PE_2"/>
    <property type="match status" value="1"/>
</dbReference>
<reference evidence="9 10" key="1">
    <citation type="journal article" date="2020" name="Cell">
        <title>Large-Scale Comparative Analyses of Tick Genomes Elucidate Their Genetic Diversity and Vector Capacities.</title>
        <authorList>
            <consortium name="Tick Genome and Microbiome Consortium (TIGMIC)"/>
            <person name="Jia N."/>
            <person name="Wang J."/>
            <person name="Shi W."/>
            <person name="Du L."/>
            <person name="Sun Y."/>
            <person name="Zhan W."/>
            <person name="Jiang J.F."/>
            <person name="Wang Q."/>
            <person name="Zhang B."/>
            <person name="Ji P."/>
            <person name="Bell-Sakyi L."/>
            <person name="Cui X.M."/>
            <person name="Yuan T.T."/>
            <person name="Jiang B.G."/>
            <person name="Yang W.F."/>
            <person name="Lam T.T."/>
            <person name="Chang Q.C."/>
            <person name="Ding S.J."/>
            <person name="Wang X.J."/>
            <person name="Zhu J.G."/>
            <person name="Ruan X.D."/>
            <person name="Zhao L."/>
            <person name="Wei J.T."/>
            <person name="Ye R.Z."/>
            <person name="Que T.C."/>
            <person name="Du C.H."/>
            <person name="Zhou Y.H."/>
            <person name="Cheng J.X."/>
            <person name="Dai P.F."/>
            <person name="Guo W.B."/>
            <person name="Han X.H."/>
            <person name="Huang E.J."/>
            <person name="Li L.F."/>
            <person name="Wei W."/>
            <person name="Gao Y.C."/>
            <person name="Liu J.Z."/>
            <person name="Shao H.Z."/>
            <person name="Wang X."/>
            <person name="Wang C.C."/>
            <person name="Yang T.C."/>
            <person name="Huo Q.B."/>
            <person name="Li W."/>
            <person name="Chen H.Y."/>
            <person name="Chen S.E."/>
            <person name="Zhou L.G."/>
            <person name="Ni X.B."/>
            <person name="Tian J.H."/>
            <person name="Sheng Y."/>
            <person name="Liu T."/>
            <person name="Pan Y.S."/>
            <person name="Xia L.Y."/>
            <person name="Li J."/>
            <person name="Zhao F."/>
            <person name="Cao W.C."/>
        </authorList>
    </citation>
    <scope>NUCLEOTIDE SEQUENCE [LARGE SCALE GENOMIC DNA]</scope>
    <source>
        <strain evidence="9">HaeL-2018</strain>
    </source>
</reference>
<evidence type="ECO:0000256" key="7">
    <source>
        <dbReference type="SAM" id="MobiDB-lite"/>
    </source>
</evidence>
<keyword evidence="10" id="KW-1185">Reference proteome</keyword>
<dbReference type="PANTHER" id="PTHR22988">
    <property type="entry name" value="MYOTONIC DYSTROPHY S/T KINASE-RELATED"/>
    <property type="match status" value="1"/>
</dbReference>
<dbReference type="Gene3D" id="3.30.60.20">
    <property type="match status" value="1"/>
</dbReference>
<dbReference type="PROSITE" id="PS00479">
    <property type="entry name" value="ZF_DAG_PE_1"/>
    <property type="match status" value="1"/>
</dbReference>